<dbReference type="Pfam" id="PF00782">
    <property type="entry name" value="DSPc"/>
    <property type="match status" value="1"/>
</dbReference>
<dbReference type="GO" id="GO:0008312">
    <property type="term" value="F:7S RNA binding"/>
    <property type="evidence" value="ECO:0007669"/>
    <property type="project" value="InterPro"/>
</dbReference>
<keyword evidence="1" id="KW-0963">Cytoplasm</keyword>
<dbReference type="InterPro" id="IPR036521">
    <property type="entry name" value="SRP19-like_sf"/>
</dbReference>
<evidence type="ECO:0000313" key="9">
    <source>
        <dbReference type="Proteomes" id="UP000039865"/>
    </source>
</evidence>
<dbReference type="GO" id="GO:0006614">
    <property type="term" value="P:SRP-dependent cotranslational protein targeting to membrane"/>
    <property type="evidence" value="ECO:0007669"/>
    <property type="project" value="InterPro"/>
</dbReference>
<dbReference type="InParanoid" id="A0A078APE9"/>
<protein>
    <submittedName>
        <fullName evidence="8">Dual specificity catalytic domain containing protein</fullName>
    </submittedName>
</protein>
<dbReference type="Pfam" id="PF01922">
    <property type="entry name" value="SRP19"/>
    <property type="match status" value="1"/>
</dbReference>
<dbReference type="InterPro" id="IPR020422">
    <property type="entry name" value="TYR_PHOSPHATASE_DUAL_dom"/>
</dbReference>
<dbReference type="InterPro" id="IPR029021">
    <property type="entry name" value="Prot-tyrosine_phosphatase-like"/>
</dbReference>
<keyword evidence="2" id="KW-0378">Hydrolase</keyword>
<dbReference type="Gene3D" id="3.90.190.10">
    <property type="entry name" value="Protein tyrosine phosphatase superfamily"/>
    <property type="match status" value="1"/>
</dbReference>
<dbReference type="PROSITE" id="PS50056">
    <property type="entry name" value="TYR_PHOSPHATASE_2"/>
    <property type="match status" value="1"/>
</dbReference>
<proteinExistence type="predicted"/>
<evidence type="ECO:0000259" key="6">
    <source>
        <dbReference type="PROSITE" id="PS50054"/>
    </source>
</evidence>
<sequence>MQEEIKEEGGEPHQCNDPNHDHSQHSHPQGHPHGHPQMRPQMQTLEPHQYKSWICIYPCYFNSNKSLQDGIRPDRLTIYRQKSPQIKSCAKSHKMHPKDWLHPGRIKVQVFDELGNNTHPKILNKKLLFDCICDLLPKHKVRMEAPPKEIIDEKRNQVLAALKKERLERQKDYNKRGIRTTKKKNKPSDEAAAFIHGTYKVQFQINYKTDFGQDVYIVGGVPELEQPRSSNLLQGSLMIRFNPYVVDIWESFIIVFSIYYPLKDEVNEFMRINGDLEKLGLWNKGTGPIRMTKGEEITWLTGQKVRPWEFKVKLSHLDFKQRVTYKYSIKNDKEDYTIWEREPSRYAQIGEPHNYDGLLGQRGTSRWPNVENVYIVNGVINKADANFVGGLSFDKIADTGIFIGPYPQLEQDVKVMSEAGVTGVLNVQTEIDIAHRGINWPRMVEYYNHYGIKPIHYPIHDFNEEDLKAKIKGGAEILNQMINDEGLQVYVHCTAGMGRAPACVLTYLCLYQDMEPDEADLFVKQHRKVSVPNMRAVKEIVSKYK</sequence>
<dbReference type="SUPFAM" id="SSF52799">
    <property type="entry name" value="(Phosphotyrosine protein) phosphatases II"/>
    <property type="match status" value="1"/>
</dbReference>
<evidence type="ECO:0000256" key="4">
    <source>
        <dbReference type="ARBA" id="ARBA00023274"/>
    </source>
</evidence>
<dbReference type="PROSITE" id="PS50054">
    <property type="entry name" value="TYR_PHOSPHATASE_DUAL"/>
    <property type="match status" value="1"/>
</dbReference>
<dbReference type="InterPro" id="IPR000387">
    <property type="entry name" value="Tyr_Pase_dom"/>
</dbReference>
<evidence type="ECO:0000256" key="1">
    <source>
        <dbReference type="ARBA" id="ARBA00022490"/>
    </source>
</evidence>
<dbReference type="Proteomes" id="UP000039865">
    <property type="component" value="Unassembled WGS sequence"/>
</dbReference>
<dbReference type="PANTHER" id="PTHR46642:SF3">
    <property type="entry name" value="PHOSPHOGLUCAN PHOSPHATASE DSP4, CHLOROPLASTIC"/>
    <property type="match status" value="1"/>
</dbReference>
<dbReference type="GO" id="GO:0009507">
    <property type="term" value="C:chloroplast"/>
    <property type="evidence" value="ECO:0007669"/>
    <property type="project" value="TreeGrafter"/>
</dbReference>
<dbReference type="InterPro" id="IPR013784">
    <property type="entry name" value="Carb-bd-like_fold"/>
</dbReference>
<evidence type="ECO:0000313" key="8">
    <source>
        <dbReference type="EMBL" id="CDW83192.1"/>
    </source>
</evidence>
<dbReference type="GO" id="GO:0019203">
    <property type="term" value="F:carbohydrate phosphatase activity"/>
    <property type="evidence" value="ECO:0007669"/>
    <property type="project" value="TreeGrafter"/>
</dbReference>
<keyword evidence="4" id="KW-0687">Ribonucleoprotein</keyword>
<dbReference type="InterPro" id="IPR013783">
    <property type="entry name" value="Ig-like_fold"/>
</dbReference>
<dbReference type="GO" id="GO:0005983">
    <property type="term" value="P:starch catabolic process"/>
    <property type="evidence" value="ECO:0007669"/>
    <property type="project" value="TreeGrafter"/>
</dbReference>
<accession>A0A078APE9</accession>
<dbReference type="SMART" id="SM00195">
    <property type="entry name" value="DSPc"/>
    <property type="match status" value="1"/>
</dbReference>
<keyword evidence="9" id="KW-1185">Reference proteome</keyword>
<evidence type="ECO:0000256" key="3">
    <source>
        <dbReference type="ARBA" id="ARBA00023135"/>
    </source>
</evidence>
<organism evidence="8 9">
    <name type="scientific">Stylonychia lemnae</name>
    <name type="common">Ciliate</name>
    <dbReference type="NCBI Taxonomy" id="5949"/>
    <lineage>
        <taxon>Eukaryota</taxon>
        <taxon>Sar</taxon>
        <taxon>Alveolata</taxon>
        <taxon>Ciliophora</taxon>
        <taxon>Intramacronucleata</taxon>
        <taxon>Spirotrichea</taxon>
        <taxon>Stichotrichia</taxon>
        <taxon>Sporadotrichida</taxon>
        <taxon>Oxytrichidae</taxon>
        <taxon>Stylonychinae</taxon>
        <taxon>Stylonychia</taxon>
    </lineage>
</organism>
<evidence type="ECO:0000256" key="2">
    <source>
        <dbReference type="ARBA" id="ARBA00022912"/>
    </source>
</evidence>
<keyword evidence="3" id="KW-0733">Signal recognition particle</keyword>
<dbReference type="GO" id="GO:0004721">
    <property type="term" value="F:phosphoprotein phosphatase activity"/>
    <property type="evidence" value="ECO:0007669"/>
    <property type="project" value="UniProtKB-KW"/>
</dbReference>
<dbReference type="OrthoDB" id="273181at2759"/>
<dbReference type="GO" id="GO:0005786">
    <property type="term" value="C:signal recognition particle, endoplasmic reticulum targeting"/>
    <property type="evidence" value="ECO:0007669"/>
    <property type="project" value="UniProtKB-KW"/>
</dbReference>
<dbReference type="Gene3D" id="3.30.56.30">
    <property type="entry name" value="Signal recognition particle, SRP19-like subunit"/>
    <property type="match status" value="1"/>
</dbReference>
<name>A0A078APE9_STYLE</name>
<dbReference type="InterPro" id="IPR052832">
    <property type="entry name" value="Starch-Glucan_Phosphatase"/>
</dbReference>
<dbReference type="Gene3D" id="2.60.40.10">
    <property type="entry name" value="Immunoglobulins"/>
    <property type="match status" value="1"/>
</dbReference>
<feature type="domain" description="Tyrosine-protein phosphatase" evidence="6">
    <location>
        <begin position="392"/>
        <end position="545"/>
    </location>
</feature>
<keyword evidence="2" id="KW-0904">Protein phosphatase</keyword>
<reference evidence="8 9" key="1">
    <citation type="submission" date="2014-06" db="EMBL/GenBank/DDBJ databases">
        <authorList>
            <person name="Swart Estienne"/>
        </authorList>
    </citation>
    <scope>NUCLEOTIDE SEQUENCE [LARGE SCALE GENOMIC DNA]</scope>
    <source>
        <strain evidence="8 9">130c</strain>
    </source>
</reference>
<dbReference type="SUPFAM" id="SSF49452">
    <property type="entry name" value="Starch-binding domain-like"/>
    <property type="match status" value="2"/>
</dbReference>
<dbReference type="EMBL" id="CCKQ01011624">
    <property type="protein sequence ID" value="CDW83192.1"/>
    <property type="molecule type" value="Genomic_DNA"/>
</dbReference>
<feature type="domain" description="Tyrosine specific protein phosphatases" evidence="7">
    <location>
        <begin position="475"/>
        <end position="527"/>
    </location>
</feature>
<dbReference type="AlphaFoldDB" id="A0A078APE9"/>
<dbReference type="GO" id="GO:2001070">
    <property type="term" value="F:starch binding"/>
    <property type="evidence" value="ECO:0007669"/>
    <property type="project" value="InterPro"/>
</dbReference>
<evidence type="ECO:0000256" key="5">
    <source>
        <dbReference type="SAM" id="MobiDB-lite"/>
    </source>
</evidence>
<feature type="region of interest" description="Disordered" evidence="5">
    <location>
        <begin position="1"/>
        <end position="40"/>
    </location>
</feature>
<dbReference type="SUPFAM" id="SSF69695">
    <property type="entry name" value="SRP19"/>
    <property type="match status" value="1"/>
</dbReference>
<dbReference type="PANTHER" id="PTHR46642">
    <property type="entry name" value="DUAL SPECIFICITY PHOSPHATASE, SUBGROUP, CATALYTIC DOMAIN"/>
    <property type="match status" value="1"/>
</dbReference>
<dbReference type="InterPro" id="IPR000340">
    <property type="entry name" value="Dual-sp_phosphatase_cat-dom"/>
</dbReference>
<evidence type="ECO:0000259" key="7">
    <source>
        <dbReference type="PROSITE" id="PS50056"/>
    </source>
</evidence>
<gene>
    <name evidence="8" type="primary">Contig1039.g1132</name>
    <name evidence="8" type="ORF">STYLEM_12234</name>
</gene>
<dbReference type="InterPro" id="IPR002778">
    <property type="entry name" value="Signal_recog_particle_SRP19"/>
</dbReference>